<dbReference type="KEGG" id="muc:MuYL_3234"/>
<dbReference type="GO" id="GO:0036424">
    <property type="term" value="F:L-phosphoserine phosphatase activity"/>
    <property type="evidence" value="ECO:0007669"/>
    <property type="project" value="TreeGrafter"/>
</dbReference>
<accession>A0A223NZ03</accession>
<organism evidence="1 2">
    <name type="scientific">Mucilaginibacter xinganensis</name>
    <dbReference type="NCBI Taxonomy" id="1234841"/>
    <lineage>
        <taxon>Bacteria</taxon>
        <taxon>Pseudomonadati</taxon>
        <taxon>Bacteroidota</taxon>
        <taxon>Sphingobacteriia</taxon>
        <taxon>Sphingobacteriales</taxon>
        <taxon>Sphingobacteriaceae</taxon>
        <taxon>Mucilaginibacter</taxon>
    </lineage>
</organism>
<proteinExistence type="predicted"/>
<dbReference type="Pfam" id="PF12710">
    <property type="entry name" value="HAD"/>
    <property type="match status" value="1"/>
</dbReference>
<gene>
    <name evidence="1" type="ORF">MuYL_3234</name>
</gene>
<protein>
    <recommendedName>
        <fullName evidence="3">Haloacid dehalogenase</fullName>
    </recommendedName>
</protein>
<name>A0A223NZ03_9SPHI</name>
<dbReference type="OrthoDB" id="9794212at2"/>
<reference evidence="1 2" key="1">
    <citation type="submission" date="2017-08" db="EMBL/GenBank/DDBJ databases">
        <title>Complete genome sequence of Mucilaginibacter sp. strain BJC16-A31.</title>
        <authorList>
            <consortium name="Henan University of Science and Technology"/>
            <person name="You X."/>
        </authorList>
    </citation>
    <scope>NUCLEOTIDE SEQUENCE [LARGE SCALE GENOMIC DNA]</scope>
    <source>
        <strain evidence="1 2">BJC16-A31</strain>
    </source>
</reference>
<evidence type="ECO:0008006" key="3">
    <source>
        <dbReference type="Google" id="ProtNLM"/>
    </source>
</evidence>
<dbReference type="AlphaFoldDB" id="A0A223NZ03"/>
<dbReference type="EMBL" id="CP022743">
    <property type="protein sequence ID" value="ASU35119.1"/>
    <property type="molecule type" value="Genomic_DNA"/>
</dbReference>
<dbReference type="GO" id="GO:0006564">
    <property type="term" value="P:L-serine biosynthetic process"/>
    <property type="evidence" value="ECO:0007669"/>
    <property type="project" value="TreeGrafter"/>
</dbReference>
<dbReference type="InterPro" id="IPR036412">
    <property type="entry name" value="HAD-like_sf"/>
</dbReference>
<dbReference type="Proteomes" id="UP000215002">
    <property type="component" value="Chromosome"/>
</dbReference>
<sequence length="197" mass="22099">MRKIAFFDFDGTITTKDTLFEVIKYQKGKAGFYTGFLLNSPVLVALKLKLISNQAAKEKILRYFFRGTELKVFQQGCDQFIDHALPSMLRSGAMDEINRLKAAGFEIVVVSASPLNWIKKWTVAEGLGLIATRLQEINGVITGNIDGINNNMEEKASRIRAQFNLAEYEAIYCYGDSSGDKAMLALATKAFYKPFRN</sequence>
<dbReference type="RefSeq" id="WP_094571365.1">
    <property type="nucleotide sequence ID" value="NZ_CP022743.1"/>
</dbReference>
<evidence type="ECO:0000313" key="2">
    <source>
        <dbReference type="Proteomes" id="UP000215002"/>
    </source>
</evidence>
<keyword evidence="2" id="KW-1185">Reference proteome</keyword>
<dbReference type="PANTHER" id="PTHR43344">
    <property type="entry name" value="PHOSPHOSERINE PHOSPHATASE"/>
    <property type="match status" value="1"/>
</dbReference>
<dbReference type="NCBIfam" id="TIGR01490">
    <property type="entry name" value="HAD-SF-IB-hyp1"/>
    <property type="match status" value="1"/>
</dbReference>
<dbReference type="SUPFAM" id="SSF56784">
    <property type="entry name" value="HAD-like"/>
    <property type="match status" value="1"/>
</dbReference>
<dbReference type="Gene3D" id="1.20.1440.100">
    <property type="entry name" value="SG protein - dephosphorylation function"/>
    <property type="match status" value="1"/>
</dbReference>
<dbReference type="InterPro" id="IPR006385">
    <property type="entry name" value="HAD_hydro_SerB1"/>
</dbReference>
<evidence type="ECO:0000313" key="1">
    <source>
        <dbReference type="EMBL" id="ASU35119.1"/>
    </source>
</evidence>
<dbReference type="GO" id="GO:0005737">
    <property type="term" value="C:cytoplasm"/>
    <property type="evidence" value="ECO:0007669"/>
    <property type="project" value="TreeGrafter"/>
</dbReference>
<dbReference type="PANTHER" id="PTHR43344:SF14">
    <property type="entry name" value="HAD-IB FAMILY HYDROLASE"/>
    <property type="match status" value="1"/>
</dbReference>
<dbReference type="Gene3D" id="3.40.50.1000">
    <property type="entry name" value="HAD superfamily/HAD-like"/>
    <property type="match status" value="1"/>
</dbReference>
<dbReference type="NCBIfam" id="TIGR01488">
    <property type="entry name" value="HAD-SF-IB"/>
    <property type="match status" value="1"/>
</dbReference>
<dbReference type="InterPro" id="IPR050582">
    <property type="entry name" value="HAD-like_SerB"/>
</dbReference>
<dbReference type="GO" id="GO:0000287">
    <property type="term" value="F:magnesium ion binding"/>
    <property type="evidence" value="ECO:0007669"/>
    <property type="project" value="TreeGrafter"/>
</dbReference>
<dbReference type="InterPro" id="IPR023214">
    <property type="entry name" value="HAD_sf"/>
</dbReference>